<reference evidence="2 3" key="1">
    <citation type="journal article" date="2024" name="Nat. Commun.">
        <title>Phylogenomics reveals the evolutionary origins of lichenization in chlorophyte algae.</title>
        <authorList>
            <person name="Puginier C."/>
            <person name="Libourel C."/>
            <person name="Otte J."/>
            <person name="Skaloud P."/>
            <person name="Haon M."/>
            <person name="Grisel S."/>
            <person name="Petersen M."/>
            <person name="Berrin J.G."/>
            <person name="Delaux P.M."/>
            <person name="Dal Grande F."/>
            <person name="Keller J."/>
        </authorList>
    </citation>
    <scope>NUCLEOTIDE SEQUENCE [LARGE SCALE GENOMIC DNA]</scope>
    <source>
        <strain evidence="2 3">SAG 2523</strain>
    </source>
</reference>
<protein>
    <submittedName>
        <fullName evidence="2">Uncharacterized protein</fullName>
    </submittedName>
</protein>
<evidence type="ECO:0000313" key="2">
    <source>
        <dbReference type="EMBL" id="KAK9863869.1"/>
    </source>
</evidence>
<proteinExistence type="predicted"/>
<feature type="region of interest" description="Disordered" evidence="1">
    <location>
        <begin position="23"/>
        <end position="46"/>
    </location>
</feature>
<dbReference type="AlphaFoldDB" id="A0AAW1T2Z7"/>
<dbReference type="EMBL" id="JALJOV010000420">
    <property type="protein sequence ID" value="KAK9863869.1"/>
    <property type="molecule type" value="Genomic_DNA"/>
</dbReference>
<name>A0AAW1T2Z7_9CHLO</name>
<feature type="compositionally biased region" description="Basic and acidic residues" evidence="1">
    <location>
        <begin position="36"/>
        <end position="46"/>
    </location>
</feature>
<evidence type="ECO:0000313" key="3">
    <source>
        <dbReference type="Proteomes" id="UP001485043"/>
    </source>
</evidence>
<accession>A0AAW1T2Z7</accession>
<evidence type="ECO:0000256" key="1">
    <source>
        <dbReference type="SAM" id="MobiDB-lite"/>
    </source>
</evidence>
<keyword evidence="3" id="KW-1185">Reference proteome</keyword>
<comment type="caution">
    <text evidence="2">The sequence shown here is derived from an EMBL/GenBank/DDBJ whole genome shotgun (WGS) entry which is preliminary data.</text>
</comment>
<sequence>MDNSTDSWLALETTPDAVPLQLEDGQSTYKRTRHPRASDGDGHYGLHLDEVGAATRWPLMPGRHRAG</sequence>
<gene>
    <name evidence="2" type="ORF">WJX84_006671</name>
</gene>
<organism evidence="2 3">
    <name type="scientific">Apatococcus fuscideae</name>
    <dbReference type="NCBI Taxonomy" id="2026836"/>
    <lineage>
        <taxon>Eukaryota</taxon>
        <taxon>Viridiplantae</taxon>
        <taxon>Chlorophyta</taxon>
        <taxon>core chlorophytes</taxon>
        <taxon>Trebouxiophyceae</taxon>
        <taxon>Chlorellales</taxon>
        <taxon>Chlorellaceae</taxon>
        <taxon>Apatococcus</taxon>
    </lineage>
</organism>
<dbReference type="Proteomes" id="UP001485043">
    <property type="component" value="Unassembled WGS sequence"/>
</dbReference>